<proteinExistence type="predicted"/>
<feature type="transmembrane region" description="Helical" evidence="1">
    <location>
        <begin position="68"/>
        <end position="86"/>
    </location>
</feature>
<dbReference type="AlphaFoldDB" id="A0A9X1Z2K3"/>
<comment type="caution">
    <text evidence="2">The sequence shown here is derived from an EMBL/GenBank/DDBJ whole genome shotgun (WGS) entry which is preliminary data.</text>
</comment>
<feature type="transmembrane region" description="Helical" evidence="1">
    <location>
        <begin position="387"/>
        <end position="405"/>
    </location>
</feature>
<keyword evidence="1" id="KW-1133">Transmembrane helix</keyword>
<evidence type="ECO:0000313" key="2">
    <source>
        <dbReference type="EMBL" id="MCL1104391.1"/>
    </source>
</evidence>
<keyword evidence="1" id="KW-0812">Transmembrane</keyword>
<feature type="transmembrane region" description="Helical" evidence="1">
    <location>
        <begin position="273"/>
        <end position="293"/>
    </location>
</feature>
<sequence length="473" mass="55044">MDTNEIKADFGTGYLDKRVLVPRWRGPIPALVNLLLISILFYASWWIFMDPRGLMRMYTPYVGYMYSRWLLVTLIWVAYIFAFWPFKRAWLVKTHPVVKGIILTAFTWLILMVLIKGLFNGFLGHLSMAYFSPEELQKIGITDFYAWEYSSQAIVMFAAIASWLSPAWVVAAEEAPWQNMTQPARGFSIWIITFFLSTLIFFVTMHPHMGILYYPWQYFTSIAPPWWENFADTVSGNFSIGWIMCCTVVVWIYETIWERYPFCLIRNDTLRRLSAFFGIILISLALAALLYFGQELIWGEAIRGTRRDFAPDWRWLHVGEMAIFWMLPALWINIFHNNAVNRFSTPVNAFIRTIISIVAAVALYWLYYKTAHLFLGVQKGFSHPQQFPMIPTIWFICMMLINFWFMDGWPGWSMKQESVSKTAVATDKARSEVKWSPTFGVSLVIGVIVGVGLYFLLIYALPALGDWLTIYSE</sequence>
<evidence type="ECO:0000256" key="1">
    <source>
        <dbReference type="SAM" id="Phobius"/>
    </source>
</evidence>
<feature type="transmembrane region" description="Helical" evidence="1">
    <location>
        <begin position="187"/>
        <end position="214"/>
    </location>
</feature>
<gene>
    <name evidence="2" type="ORF">L2749_03845</name>
</gene>
<name>A0A9X1Z2K3_9GAMM</name>
<feature type="transmembrane region" description="Helical" evidence="1">
    <location>
        <begin position="438"/>
        <end position="461"/>
    </location>
</feature>
<feature type="transmembrane region" description="Helical" evidence="1">
    <location>
        <begin position="153"/>
        <end position="175"/>
    </location>
</feature>
<dbReference type="Proteomes" id="UP001139408">
    <property type="component" value="Unassembled WGS sequence"/>
</dbReference>
<keyword evidence="1" id="KW-0472">Membrane</keyword>
<feature type="transmembrane region" description="Helical" evidence="1">
    <location>
        <begin position="347"/>
        <end position="367"/>
    </location>
</feature>
<dbReference type="EMBL" id="JAKILJ010000005">
    <property type="protein sequence ID" value="MCL1104391.1"/>
    <property type="molecule type" value="Genomic_DNA"/>
</dbReference>
<feature type="transmembrane region" description="Helical" evidence="1">
    <location>
        <begin position="28"/>
        <end position="48"/>
    </location>
</feature>
<evidence type="ECO:0008006" key="4">
    <source>
        <dbReference type="Google" id="ProtNLM"/>
    </source>
</evidence>
<organism evidence="2 3">
    <name type="scientific">Shewanella algicola</name>
    <dbReference type="NCBI Taxonomy" id="640633"/>
    <lineage>
        <taxon>Bacteria</taxon>
        <taxon>Pseudomonadati</taxon>
        <taxon>Pseudomonadota</taxon>
        <taxon>Gammaproteobacteria</taxon>
        <taxon>Alteromonadales</taxon>
        <taxon>Shewanellaceae</taxon>
        <taxon>Shewanella</taxon>
    </lineage>
</organism>
<evidence type="ECO:0000313" key="3">
    <source>
        <dbReference type="Proteomes" id="UP001139408"/>
    </source>
</evidence>
<accession>A0A9X1Z2K3</accession>
<feature type="transmembrane region" description="Helical" evidence="1">
    <location>
        <begin position="313"/>
        <end position="335"/>
    </location>
</feature>
<dbReference type="RefSeq" id="WP_188924032.1">
    <property type="nucleotide sequence ID" value="NZ_BMQI01000006.1"/>
</dbReference>
<reference evidence="2" key="1">
    <citation type="submission" date="2022-01" db="EMBL/GenBank/DDBJ databases">
        <title>Whole genome-based taxonomy of the Shewanellaceae.</title>
        <authorList>
            <person name="Martin-Rodriguez A.J."/>
        </authorList>
    </citation>
    <scope>NUCLEOTIDE SEQUENCE</scope>
    <source>
        <strain evidence="2">DSM 23803</strain>
    </source>
</reference>
<keyword evidence="3" id="KW-1185">Reference proteome</keyword>
<feature type="transmembrane region" description="Helical" evidence="1">
    <location>
        <begin position="98"/>
        <end position="119"/>
    </location>
</feature>
<feature type="transmembrane region" description="Helical" evidence="1">
    <location>
        <begin position="234"/>
        <end position="253"/>
    </location>
</feature>
<protein>
    <recommendedName>
        <fullName evidence="4">Amino acid transporter, AAT family</fullName>
    </recommendedName>
</protein>